<dbReference type="OrthoDB" id="9807186at2"/>
<organism evidence="3 4">
    <name type="scientific">Thermoflavifilum thermophilum</name>
    <dbReference type="NCBI Taxonomy" id="1393122"/>
    <lineage>
        <taxon>Bacteria</taxon>
        <taxon>Pseudomonadati</taxon>
        <taxon>Bacteroidota</taxon>
        <taxon>Chitinophagia</taxon>
        <taxon>Chitinophagales</taxon>
        <taxon>Chitinophagaceae</taxon>
        <taxon>Thermoflavifilum</taxon>
    </lineage>
</organism>
<dbReference type="GO" id="GO:0005975">
    <property type="term" value="P:carbohydrate metabolic process"/>
    <property type="evidence" value="ECO:0007669"/>
    <property type="project" value="InterPro"/>
</dbReference>
<proteinExistence type="predicted"/>
<dbReference type="SUPFAM" id="SSF48208">
    <property type="entry name" value="Six-hairpin glycosidases"/>
    <property type="match status" value="1"/>
</dbReference>
<evidence type="ECO:0000256" key="2">
    <source>
        <dbReference type="SAM" id="SignalP"/>
    </source>
</evidence>
<dbReference type="InterPro" id="IPR012341">
    <property type="entry name" value="6hp_glycosidase-like_sf"/>
</dbReference>
<dbReference type="PANTHER" id="PTHR33886">
    <property type="entry name" value="UNSATURATED RHAMNOGALACTURONAN HYDROLASE (EUROFUNG)"/>
    <property type="match status" value="1"/>
</dbReference>
<sequence>MKQSKLLIFLLLFASIKTTVYAQSSASTEEVLRKIADRIISQADFSFINTRTHETYSNLKNLPVLPDIQLASQYADWHYTNGVLNIAMLDLSDTLHDSKYREFVDHYFSFVFNPDNLNYFRREYDSVLHTPNGLEKVARVPWYMFFRMIRLDDYGTMAGSLIQEYQFHPDPAYKAYIDKAAYTLLNREPQLKDGTIARYFPHQMTIWGDDLYMSVALLARLGYLTGDKKYFNMAVHQVMMFHHYLWDSVKHLYYHCYYMDSHHPGVAYWGRANGWMMMAQADLLTYLPKDDPNRKILLDLFRQQVEGIARYQGPNGLWHQLLDKTDSYFETSCSAMFTFSIARGVNRGWLEPDYAQVAAFGWKGILSKITADGDVTDICPGTGIAPSTVVYYNRPLEKNTPMGEGPVLRAGTEILHMQPYREIPASATYHLIQDRNKK</sequence>
<dbReference type="RefSeq" id="WP_092460235.1">
    <property type="nucleotide sequence ID" value="NZ_FPCJ01000001.1"/>
</dbReference>
<dbReference type="Pfam" id="PF07470">
    <property type="entry name" value="Glyco_hydro_88"/>
    <property type="match status" value="1"/>
</dbReference>
<dbReference type="GO" id="GO:0016787">
    <property type="term" value="F:hydrolase activity"/>
    <property type="evidence" value="ECO:0007669"/>
    <property type="project" value="UniProtKB-KW"/>
</dbReference>
<dbReference type="InterPro" id="IPR008928">
    <property type="entry name" value="6-hairpin_glycosidase_sf"/>
</dbReference>
<dbReference type="InterPro" id="IPR010905">
    <property type="entry name" value="Glyco_hydro_88"/>
</dbReference>
<name>A0A1I7NIX9_9BACT</name>
<evidence type="ECO:0000313" key="4">
    <source>
        <dbReference type="Proteomes" id="UP000199537"/>
    </source>
</evidence>
<protein>
    <submittedName>
        <fullName evidence="3">Rhamnogalacturonyl hydrolase YesR</fullName>
    </submittedName>
</protein>
<dbReference type="Proteomes" id="UP000199537">
    <property type="component" value="Unassembled WGS sequence"/>
</dbReference>
<feature type="chain" id="PRO_5011527963" evidence="2">
    <location>
        <begin position="23"/>
        <end position="438"/>
    </location>
</feature>
<keyword evidence="1 3" id="KW-0378">Hydrolase</keyword>
<dbReference type="AlphaFoldDB" id="A0A1I7NIX9"/>
<feature type="signal peptide" evidence="2">
    <location>
        <begin position="1"/>
        <end position="22"/>
    </location>
</feature>
<dbReference type="Gene3D" id="1.50.10.10">
    <property type="match status" value="1"/>
</dbReference>
<gene>
    <name evidence="3" type="ORF">SAMN05660895_2046</name>
</gene>
<reference evidence="4" key="1">
    <citation type="submission" date="2016-10" db="EMBL/GenBank/DDBJ databases">
        <authorList>
            <person name="Varghese N."/>
            <person name="Submissions S."/>
        </authorList>
    </citation>
    <scope>NUCLEOTIDE SEQUENCE [LARGE SCALE GENOMIC DNA]</scope>
    <source>
        <strain evidence="4">DSM 14807</strain>
    </source>
</reference>
<evidence type="ECO:0000313" key="3">
    <source>
        <dbReference type="EMBL" id="SFV34611.1"/>
    </source>
</evidence>
<dbReference type="PANTHER" id="PTHR33886:SF8">
    <property type="entry name" value="UNSATURATED RHAMNOGALACTURONAN HYDROLASE (EUROFUNG)"/>
    <property type="match status" value="1"/>
</dbReference>
<keyword evidence="2" id="KW-0732">Signal</keyword>
<dbReference type="InterPro" id="IPR052043">
    <property type="entry name" value="PolySaccharide_Degr_Enz"/>
</dbReference>
<dbReference type="EMBL" id="FPCJ01000001">
    <property type="protein sequence ID" value="SFV34611.1"/>
    <property type="molecule type" value="Genomic_DNA"/>
</dbReference>
<evidence type="ECO:0000256" key="1">
    <source>
        <dbReference type="ARBA" id="ARBA00022801"/>
    </source>
</evidence>
<keyword evidence="4" id="KW-1185">Reference proteome</keyword>
<dbReference type="STRING" id="1393122.SAMN05660895_2046"/>
<accession>A0A1I7NIX9</accession>